<accession>A0A6M3LAY4</accession>
<dbReference type="InterPro" id="IPR017853">
    <property type="entry name" value="GH"/>
</dbReference>
<sequence length="286" mass="31825">MRRAPEGKGMYIWQLGECCGGDHMELAVRAVEAGLSWVALKIQERDSVYTPNLKYLDAAIAGLRAVGVEVWGWGYIYPKSRLGRVIVRDEAEDTIRLVRGYDVAGFIVNAEIEWQAGDTLAKRAAWADEYMDVTRAGLPDTPIGFSSFKYPTLHPLPWGAFLEEADFYQEQVYWEQAHNPASQLERSLREWRAYGDKPSVPAGSAYGVGAWRATVGDVDMFNRAVVAAGCPAIMWWDWQNADGTALWEAIKAHRWGGAPAPAPTPVTPSDALPRLWAEALRQGWTP</sequence>
<proteinExistence type="predicted"/>
<evidence type="ECO:0008006" key="2">
    <source>
        <dbReference type="Google" id="ProtNLM"/>
    </source>
</evidence>
<reference evidence="1" key="1">
    <citation type="submission" date="2020-03" db="EMBL/GenBank/DDBJ databases">
        <title>The deep terrestrial virosphere.</title>
        <authorList>
            <person name="Holmfeldt K."/>
            <person name="Nilsson E."/>
            <person name="Simone D."/>
            <person name="Lopez-Fernandez M."/>
            <person name="Wu X."/>
            <person name="de Brujin I."/>
            <person name="Lundin D."/>
            <person name="Andersson A."/>
            <person name="Bertilsson S."/>
            <person name="Dopson M."/>
        </authorList>
    </citation>
    <scope>NUCLEOTIDE SEQUENCE</scope>
    <source>
        <strain evidence="1">MM415B02360</strain>
    </source>
</reference>
<gene>
    <name evidence="1" type="ORF">MM415B02360_0009</name>
</gene>
<evidence type="ECO:0000313" key="1">
    <source>
        <dbReference type="EMBL" id="QJA90524.1"/>
    </source>
</evidence>
<dbReference type="SUPFAM" id="SSF51445">
    <property type="entry name" value="(Trans)glycosidases"/>
    <property type="match status" value="1"/>
</dbReference>
<protein>
    <recommendedName>
        <fullName evidence="2">Glycoside hydrolase</fullName>
    </recommendedName>
</protein>
<name>A0A6M3LAY4_9ZZZZ</name>
<dbReference type="EMBL" id="MT142919">
    <property type="protein sequence ID" value="QJA90524.1"/>
    <property type="molecule type" value="Genomic_DNA"/>
</dbReference>
<organism evidence="1">
    <name type="scientific">viral metagenome</name>
    <dbReference type="NCBI Taxonomy" id="1070528"/>
    <lineage>
        <taxon>unclassified sequences</taxon>
        <taxon>metagenomes</taxon>
        <taxon>organismal metagenomes</taxon>
    </lineage>
</organism>
<dbReference type="AlphaFoldDB" id="A0A6M3LAY4"/>